<reference evidence="2 3" key="1">
    <citation type="submission" date="2010-05" db="EMBL/GenBank/DDBJ databases">
        <title>The Genome Sequence of Thecamonas trahens ATCC 50062.</title>
        <authorList>
            <consortium name="The Broad Institute Genome Sequencing Platform"/>
            <person name="Russ C."/>
            <person name="Cuomo C."/>
            <person name="Shea T."/>
            <person name="Young S.K."/>
            <person name="Zeng Q."/>
            <person name="Koehrsen M."/>
            <person name="Haas B."/>
            <person name="Borodovsky M."/>
            <person name="Guigo R."/>
            <person name="Alvarado L."/>
            <person name="Berlin A."/>
            <person name="Bochicchio J."/>
            <person name="Borenstein D."/>
            <person name="Chapman S."/>
            <person name="Chen Z."/>
            <person name="Freedman E."/>
            <person name="Gellesch M."/>
            <person name="Goldberg J."/>
            <person name="Griggs A."/>
            <person name="Gujja S."/>
            <person name="Heilman E."/>
            <person name="Heiman D."/>
            <person name="Hepburn T."/>
            <person name="Howarth C."/>
            <person name="Jen D."/>
            <person name="Larson L."/>
            <person name="Mehta T."/>
            <person name="Park D."/>
            <person name="Pearson M."/>
            <person name="Roberts A."/>
            <person name="Saif S."/>
            <person name="Shenoy N."/>
            <person name="Sisk P."/>
            <person name="Stolte C."/>
            <person name="Sykes S."/>
            <person name="Thomson T."/>
            <person name="Walk T."/>
            <person name="White J."/>
            <person name="Yandava C."/>
            <person name="Burger G."/>
            <person name="Gray M.W."/>
            <person name="Holland P.W.H."/>
            <person name="King N."/>
            <person name="Lang F.B.F."/>
            <person name="Roger A.J."/>
            <person name="Ruiz-Trillo I."/>
            <person name="Lander E."/>
            <person name="Nusbaum C."/>
        </authorList>
    </citation>
    <scope>NUCLEOTIDE SEQUENCE [LARGE SCALE GENOMIC DNA]</scope>
    <source>
        <strain evidence="2 3">ATCC 50062</strain>
    </source>
</reference>
<name>A0A0L0DCI7_THETB</name>
<dbReference type="PANTHER" id="PTHR15323">
    <property type="entry name" value="D123 PROTEIN"/>
    <property type="match status" value="1"/>
</dbReference>
<evidence type="ECO:0000313" key="2">
    <source>
        <dbReference type="EMBL" id="KNC49023.1"/>
    </source>
</evidence>
<accession>A0A0L0DCI7</accession>
<dbReference type="GeneID" id="25564295"/>
<evidence type="ECO:0000313" key="3">
    <source>
        <dbReference type="Proteomes" id="UP000054408"/>
    </source>
</evidence>
<comment type="similarity">
    <text evidence="1">Belongs to the CDC123 family.</text>
</comment>
<organism evidence="2 3">
    <name type="scientific">Thecamonas trahens ATCC 50062</name>
    <dbReference type="NCBI Taxonomy" id="461836"/>
    <lineage>
        <taxon>Eukaryota</taxon>
        <taxon>Apusozoa</taxon>
        <taxon>Apusomonadida</taxon>
        <taxon>Apusomonadidae</taxon>
        <taxon>Thecamonas</taxon>
    </lineage>
</organism>
<keyword evidence="3" id="KW-1185">Reference proteome</keyword>
<dbReference type="AlphaFoldDB" id="A0A0L0DCI7"/>
<dbReference type="RefSeq" id="XP_013758434.1">
    <property type="nucleotide sequence ID" value="XM_013902980.1"/>
</dbReference>
<dbReference type="Proteomes" id="UP000054408">
    <property type="component" value="Unassembled WGS sequence"/>
</dbReference>
<protein>
    <recommendedName>
        <fullName evidence="4">Cell division cycle protein 123</fullName>
    </recommendedName>
</protein>
<gene>
    <name evidence="2" type="ORF">AMSG_04766</name>
</gene>
<evidence type="ECO:0008006" key="4">
    <source>
        <dbReference type="Google" id="ProtNLM"/>
    </source>
</evidence>
<dbReference type="OrthoDB" id="360540at2759"/>
<dbReference type="EMBL" id="GL349452">
    <property type="protein sequence ID" value="KNC49023.1"/>
    <property type="molecule type" value="Genomic_DNA"/>
</dbReference>
<dbReference type="InterPro" id="IPR009772">
    <property type="entry name" value="CDC123"/>
</dbReference>
<proteinExistence type="inferred from homology"/>
<dbReference type="GO" id="GO:0005737">
    <property type="term" value="C:cytoplasm"/>
    <property type="evidence" value="ECO:0007669"/>
    <property type="project" value="TreeGrafter"/>
</dbReference>
<dbReference type="STRING" id="461836.A0A0L0DCI7"/>
<evidence type="ECO:0000256" key="1">
    <source>
        <dbReference type="ARBA" id="ARBA00011047"/>
    </source>
</evidence>
<sequence length="402" mass="42345">MAVPFSAADLTSAASALNAVTARTMSTSSGGDASAGESGNAAKLEKVWEKVREVDAEAWLATFDGHTPRSITVPLSREAALALRDARNASEDELVGQEVLAELAAEIDAACEALGTREVFVKASSRSPKDATLATEQLLADAWQLLGSRDYAESTGVLLVGTPGSGGADDLELRNEVDNAIVAALLQGAVTSMKVTSGAAALALLAASERIAEDIQLELDVASARTGDFSMGVIVREFVPMQAHLEFRGFVVDGHLTALSQYNHVVCYPAVVADADMYRDVIVDFYNDVIRDKLVAAGFTSVVIDFALVPNPNIADFGAEPFDVLVIELNPYRSYEGNGTDACLFDWSADRGVLEPDAPPAGPDDVAFRVRSAALPNVAATLNVSASELVAAIRNQLLSCPR</sequence>
<dbReference type="PANTHER" id="PTHR15323:SF6">
    <property type="entry name" value="CELL DIVISION CYCLE PROTEIN 123 HOMOLOG"/>
    <property type="match status" value="1"/>
</dbReference>
<dbReference type="Pfam" id="PF07065">
    <property type="entry name" value="D123"/>
    <property type="match status" value="1"/>
</dbReference>